<reference evidence="1 2" key="1">
    <citation type="submission" date="2016-10" db="EMBL/GenBank/DDBJ databases">
        <authorList>
            <person name="de Groot N.N."/>
        </authorList>
    </citation>
    <scope>NUCLEOTIDE SEQUENCE [LARGE SCALE GENOMIC DNA]</scope>
    <source>
        <strain evidence="1 2">DSM 18346</strain>
    </source>
</reference>
<dbReference type="RefSeq" id="WP_090554024.1">
    <property type="nucleotide sequence ID" value="NZ_FNFP01000007.1"/>
</dbReference>
<evidence type="ECO:0008006" key="3">
    <source>
        <dbReference type="Google" id="ProtNLM"/>
    </source>
</evidence>
<organism evidence="1 2">
    <name type="scientific">Natronincola ferrireducens</name>
    <dbReference type="NCBI Taxonomy" id="393762"/>
    <lineage>
        <taxon>Bacteria</taxon>
        <taxon>Bacillati</taxon>
        <taxon>Bacillota</taxon>
        <taxon>Clostridia</taxon>
        <taxon>Peptostreptococcales</taxon>
        <taxon>Natronincolaceae</taxon>
        <taxon>Natronincola</taxon>
    </lineage>
</organism>
<dbReference type="InterPro" id="IPR054648">
    <property type="entry name" value="TudS-rel"/>
</dbReference>
<gene>
    <name evidence="1" type="ORF">SAMN05660472_02492</name>
</gene>
<dbReference type="NCBIfam" id="NF045597">
    <property type="entry name" value="TudS_rel_CD3072"/>
    <property type="match status" value="1"/>
</dbReference>
<evidence type="ECO:0000313" key="1">
    <source>
        <dbReference type="EMBL" id="SDL04360.1"/>
    </source>
</evidence>
<proteinExistence type="predicted"/>
<dbReference type="OrthoDB" id="5420310at2"/>
<dbReference type="EMBL" id="FNFP01000007">
    <property type="protein sequence ID" value="SDL04360.1"/>
    <property type="molecule type" value="Genomic_DNA"/>
</dbReference>
<evidence type="ECO:0000313" key="2">
    <source>
        <dbReference type="Proteomes" id="UP000198718"/>
    </source>
</evidence>
<name>A0A1G9GUG5_9FIRM</name>
<dbReference type="STRING" id="393762.SAMN05660472_02492"/>
<dbReference type="Proteomes" id="UP000198718">
    <property type="component" value="Unassembled WGS sequence"/>
</dbReference>
<sequence>MHRKKQIIYVAHCILNQNAVIRDWERAQGAFNNIVRVLLEENISIIQLACPEFSFLGENRPPKTKDEYDIPAYRNLCSELAKQVVNQMKEYIANDYEILGLIGIETSPSCDTLGKKGIFMEQLLELLETEDIQLRLFDVPEEYVEGQNKEAIDAFRNYIAKTLVVLK</sequence>
<protein>
    <recommendedName>
        <fullName evidence="3">DUF523 domain-containing protein</fullName>
    </recommendedName>
</protein>
<dbReference type="AlphaFoldDB" id="A0A1G9GUG5"/>
<keyword evidence="2" id="KW-1185">Reference proteome</keyword>
<accession>A0A1G9GUG5</accession>